<dbReference type="Gene3D" id="3.30.70.360">
    <property type="match status" value="1"/>
</dbReference>
<gene>
    <name evidence="2" type="ORF">SAMN04488059_10861</name>
</gene>
<dbReference type="InterPro" id="IPR017439">
    <property type="entry name" value="Amidohydrolase"/>
</dbReference>
<evidence type="ECO:0000313" key="3">
    <source>
        <dbReference type="Proteomes" id="UP000182258"/>
    </source>
</evidence>
<sequence length="182" mass="19227">MTAAAHFMTAIHTIVARVIDPLQPAVVSACAITGGDFRALNVIPDDVRIGGTARAYSAHVRDQLEAEIGKLAAGVAGMFGIRASYSFTQRIPPVINETKATAAARAAASVATGKPVVTDFPPSTAGDDFAEFGNRVPGCYVWLGNGPAVEGALHHNSRYDFNDAAIQTGARYWTTLVEQQLR</sequence>
<organism evidence="2 3">
    <name type="scientific">Devosia psychrophila</name>
    <dbReference type="NCBI Taxonomy" id="728005"/>
    <lineage>
        <taxon>Bacteria</taxon>
        <taxon>Pseudomonadati</taxon>
        <taxon>Pseudomonadota</taxon>
        <taxon>Alphaproteobacteria</taxon>
        <taxon>Hyphomicrobiales</taxon>
        <taxon>Devosiaceae</taxon>
        <taxon>Devosia</taxon>
    </lineage>
</organism>
<dbReference type="InterPro" id="IPR036264">
    <property type="entry name" value="Bact_exopeptidase_dim_dom"/>
</dbReference>
<dbReference type="PANTHER" id="PTHR11014">
    <property type="entry name" value="PEPTIDASE M20 FAMILY MEMBER"/>
    <property type="match status" value="1"/>
</dbReference>
<dbReference type="Pfam" id="PF01546">
    <property type="entry name" value="Peptidase_M20"/>
    <property type="match status" value="1"/>
</dbReference>
<dbReference type="GO" id="GO:0016787">
    <property type="term" value="F:hydrolase activity"/>
    <property type="evidence" value="ECO:0007669"/>
    <property type="project" value="InterPro"/>
</dbReference>
<dbReference type="STRING" id="728005.SAMN04488059_10861"/>
<name>A0A1I1KWE7_9HYPH</name>
<dbReference type="SUPFAM" id="SSF55031">
    <property type="entry name" value="Bacterial exopeptidase dimerisation domain"/>
    <property type="match status" value="1"/>
</dbReference>
<proteinExistence type="predicted"/>
<dbReference type="SUPFAM" id="SSF53187">
    <property type="entry name" value="Zn-dependent exopeptidases"/>
    <property type="match status" value="1"/>
</dbReference>
<dbReference type="Proteomes" id="UP000182258">
    <property type="component" value="Unassembled WGS sequence"/>
</dbReference>
<evidence type="ECO:0000313" key="2">
    <source>
        <dbReference type="EMBL" id="SFC64612.1"/>
    </source>
</evidence>
<dbReference type="Gene3D" id="3.40.630.10">
    <property type="entry name" value="Zn peptidases"/>
    <property type="match status" value="1"/>
</dbReference>
<dbReference type="EMBL" id="FOMB01000008">
    <property type="protein sequence ID" value="SFC64612.1"/>
    <property type="molecule type" value="Genomic_DNA"/>
</dbReference>
<accession>A0A1I1KWE7</accession>
<reference evidence="2 3" key="1">
    <citation type="submission" date="2016-10" db="EMBL/GenBank/DDBJ databases">
        <authorList>
            <person name="de Groot N.N."/>
        </authorList>
    </citation>
    <scope>NUCLEOTIDE SEQUENCE [LARGE SCALE GENOMIC DNA]</scope>
    <source>
        <strain evidence="2 3">CGMCC 1.10210</strain>
    </source>
</reference>
<keyword evidence="1" id="KW-0378">Hydrolase</keyword>
<evidence type="ECO:0000256" key="1">
    <source>
        <dbReference type="ARBA" id="ARBA00022801"/>
    </source>
</evidence>
<dbReference type="InterPro" id="IPR002933">
    <property type="entry name" value="Peptidase_M20"/>
</dbReference>
<protein>
    <submittedName>
        <fullName evidence="2">Peptidase family M20/M25/M40</fullName>
    </submittedName>
</protein>
<dbReference type="AlphaFoldDB" id="A0A1I1KWE7"/>
<dbReference type="PANTHER" id="PTHR11014:SF63">
    <property type="entry name" value="METALLOPEPTIDASE, PUTATIVE (AFU_ORTHOLOGUE AFUA_6G09600)-RELATED"/>
    <property type="match status" value="1"/>
</dbReference>